<dbReference type="EMBL" id="JAXCEH010000003">
    <property type="protein sequence ID" value="MFA1553291.1"/>
    <property type="molecule type" value="Genomic_DNA"/>
</dbReference>
<reference evidence="3 4" key="1">
    <citation type="submission" date="2023-11" db="EMBL/GenBank/DDBJ databases">
        <title>Actinomadura monticuli sp. nov., isolated from volcanic ash.</title>
        <authorList>
            <person name="Lee S.D."/>
            <person name="Yang H."/>
            <person name="Kim I.S."/>
        </authorList>
    </citation>
    <scope>NUCLEOTIDE SEQUENCE [LARGE SCALE GENOMIC DNA]</scope>
    <source>
        <strain evidence="3 4">DSM 45346</strain>
    </source>
</reference>
<dbReference type="Pfam" id="PF02613">
    <property type="entry name" value="Nitrate_red_del"/>
    <property type="match status" value="1"/>
</dbReference>
<dbReference type="InterPro" id="IPR003765">
    <property type="entry name" value="NO3_reductase_chaperone_NarJ"/>
</dbReference>
<protein>
    <submittedName>
        <fullName evidence="3">Nitrate reductase molybdenum cofactor assembly chaperone</fullName>
    </submittedName>
</protein>
<keyword evidence="1" id="KW-0534">Nitrate assimilation</keyword>
<dbReference type="RefSeq" id="WP_371939692.1">
    <property type="nucleotide sequence ID" value="NZ_JAXCEH010000003.1"/>
</dbReference>
<dbReference type="PANTHER" id="PTHR43680:SF2">
    <property type="entry name" value="NITRATE REDUCTASE MOLYBDENUM COFACTOR ASSEMBLY CHAPERONE NARJ"/>
    <property type="match status" value="1"/>
</dbReference>
<evidence type="ECO:0000313" key="4">
    <source>
        <dbReference type="Proteomes" id="UP001569904"/>
    </source>
</evidence>
<comment type="caution">
    <text evidence="3">The sequence shown here is derived from an EMBL/GenBank/DDBJ whole genome shotgun (WGS) entry which is preliminary data.</text>
</comment>
<dbReference type="NCBIfam" id="TIGR00684">
    <property type="entry name" value="narJ"/>
    <property type="match status" value="1"/>
</dbReference>
<dbReference type="PANTHER" id="PTHR43680">
    <property type="entry name" value="NITRATE REDUCTASE MOLYBDENUM COFACTOR ASSEMBLY CHAPERONE"/>
    <property type="match status" value="1"/>
</dbReference>
<evidence type="ECO:0000313" key="3">
    <source>
        <dbReference type="EMBL" id="MFA1553291.1"/>
    </source>
</evidence>
<keyword evidence="4" id="KW-1185">Reference proteome</keyword>
<dbReference type="SUPFAM" id="SSF89155">
    <property type="entry name" value="TorD-like"/>
    <property type="match status" value="1"/>
</dbReference>
<gene>
    <name evidence="3" type="primary">narJ</name>
    <name evidence="3" type="ORF">SM436_06270</name>
</gene>
<dbReference type="InterPro" id="IPR020945">
    <property type="entry name" value="DMSO/NO3_reduct_chaperone"/>
</dbReference>
<dbReference type="Proteomes" id="UP001569904">
    <property type="component" value="Unassembled WGS sequence"/>
</dbReference>
<organism evidence="3 4">
    <name type="scientific">Actinomadura chokoriensis</name>
    <dbReference type="NCBI Taxonomy" id="454156"/>
    <lineage>
        <taxon>Bacteria</taxon>
        <taxon>Bacillati</taxon>
        <taxon>Actinomycetota</taxon>
        <taxon>Actinomycetes</taxon>
        <taxon>Streptosporangiales</taxon>
        <taxon>Thermomonosporaceae</taxon>
        <taxon>Actinomadura</taxon>
    </lineage>
</organism>
<proteinExistence type="predicted"/>
<name>A0ABV4QS85_9ACTN</name>
<dbReference type="InterPro" id="IPR036411">
    <property type="entry name" value="TorD-like_sf"/>
</dbReference>
<dbReference type="Gene3D" id="1.10.3480.10">
    <property type="entry name" value="TorD-like"/>
    <property type="match status" value="1"/>
</dbReference>
<accession>A0ABV4QS85</accession>
<feature type="region of interest" description="Disordered" evidence="2">
    <location>
        <begin position="1"/>
        <end position="23"/>
    </location>
</feature>
<sequence>MRIKSAGKQIAGRQAGGEKVAGKQGLSDGELATAWQAASLLLGYPDEELLARRPLLRRAAASLPAAVAEPLGRVLDHLDATPPPELAADYVATFDHRKRCCLYLTYYAYGDTRKRGMALLRFKQAYQAAGLDLDDGELPDHLAVVLEFAATGDLAQGRRLLIEHRAGLELLRISLSGAGSPWAPVLDAVSATLPPLTGRNEEAVARLVAEGPPEETVGLAPYGADATAMGPVFLPDPVVGARS</sequence>
<evidence type="ECO:0000256" key="2">
    <source>
        <dbReference type="SAM" id="MobiDB-lite"/>
    </source>
</evidence>
<evidence type="ECO:0000256" key="1">
    <source>
        <dbReference type="ARBA" id="ARBA00023063"/>
    </source>
</evidence>